<dbReference type="SUPFAM" id="SSF55383">
    <property type="entry name" value="Copper amine oxidase, domain N"/>
    <property type="match status" value="1"/>
</dbReference>
<organism evidence="4 5">
    <name type="scientific">Sporotomaculum syntrophicum</name>
    <dbReference type="NCBI Taxonomy" id="182264"/>
    <lineage>
        <taxon>Bacteria</taxon>
        <taxon>Bacillati</taxon>
        <taxon>Bacillota</taxon>
        <taxon>Clostridia</taxon>
        <taxon>Eubacteriales</taxon>
        <taxon>Desulfallaceae</taxon>
        <taxon>Sporotomaculum</taxon>
    </lineage>
</organism>
<dbReference type="GO" id="GO:0016020">
    <property type="term" value="C:membrane"/>
    <property type="evidence" value="ECO:0007669"/>
    <property type="project" value="InterPro"/>
</dbReference>
<gene>
    <name evidence="4" type="ORF">SPSYN_01687</name>
</gene>
<dbReference type="InterPro" id="IPR012854">
    <property type="entry name" value="Cu_amine_oxidase-like_N"/>
</dbReference>
<dbReference type="InterPro" id="IPR036582">
    <property type="entry name" value="Mao_N_sf"/>
</dbReference>
<reference evidence="4" key="1">
    <citation type="submission" date="2016-02" db="EMBL/GenBank/DDBJ databases">
        <title>Draft Genome Sequence of Sporotomaculum syntrophicum Strain FB, a Syntrophic Benzoate Degrader.</title>
        <authorList>
            <person name="Nobu M.K."/>
            <person name="Narihiro T."/>
            <person name="Qiu Y.-L."/>
            <person name="Ohashi A."/>
            <person name="Liu W.-T."/>
            <person name="Yuji S."/>
        </authorList>
    </citation>
    <scope>NUCLEOTIDE SEQUENCE</scope>
    <source>
        <strain evidence="4">FB</strain>
    </source>
</reference>
<evidence type="ECO:0000256" key="1">
    <source>
        <dbReference type="SAM" id="SignalP"/>
    </source>
</evidence>
<feature type="domain" description="Copper amine oxidase-like N-terminal" evidence="3">
    <location>
        <begin position="31"/>
        <end position="88"/>
    </location>
</feature>
<proteinExistence type="predicted"/>
<feature type="domain" description="FMN-binding" evidence="2">
    <location>
        <begin position="113"/>
        <end position="196"/>
    </location>
</feature>
<dbReference type="PROSITE" id="PS51257">
    <property type="entry name" value="PROKAR_LIPOPROTEIN"/>
    <property type="match status" value="1"/>
</dbReference>
<dbReference type="InterPro" id="IPR007329">
    <property type="entry name" value="FMN-bd"/>
</dbReference>
<dbReference type="EMBL" id="LSRS01000003">
    <property type="protein sequence ID" value="KAF1085544.1"/>
    <property type="molecule type" value="Genomic_DNA"/>
</dbReference>
<evidence type="ECO:0000313" key="4">
    <source>
        <dbReference type="EMBL" id="KAF1085544.1"/>
    </source>
</evidence>
<dbReference type="Pfam" id="PF04205">
    <property type="entry name" value="FMN_bind"/>
    <property type="match status" value="1"/>
</dbReference>
<dbReference type="Proteomes" id="UP000798488">
    <property type="component" value="Unassembled WGS sequence"/>
</dbReference>
<feature type="signal peptide" evidence="1">
    <location>
        <begin position="1"/>
        <end position="26"/>
    </location>
</feature>
<keyword evidence="1" id="KW-0732">Signal</keyword>
<dbReference type="AlphaFoldDB" id="A0A9D3AZ58"/>
<keyword evidence="5" id="KW-1185">Reference proteome</keyword>
<comment type="caution">
    <text evidence="4">The sequence shown here is derived from an EMBL/GenBank/DDBJ whole genome shotgun (WGS) entry which is preliminary data.</text>
</comment>
<dbReference type="Pfam" id="PF07833">
    <property type="entry name" value="Cu_amine_oxidN1"/>
    <property type="match status" value="1"/>
</dbReference>
<evidence type="ECO:0000259" key="2">
    <source>
        <dbReference type="Pfam" id="PF04205"/>
    </source>
</evidence>
<protein>
    <recommendedName>
        <fullName evidence="6">FMN-binding protein</fullName>
    </recommendedName>
</protein>
<dbReference type="OrthoDB" id="9780101at2"/>
<dbReference type="Gene3D" id="3.90.1010.20">
    <property type="match status" value="1"/>
</dbReference>
<evidence type="ECO:0000313" key="5">
    <source>
        <dbReference type="Proteomes" id="UP000798488"/>
    </source>
</evidence>
<feature type="chain" id="PRO_5038801311" description="FMN-binding protein" evidence="1">
    <location>
        <begin position="27"/>
        <end position="205"/>
    </location>
</feature>
<evidence type="ECO:0008006" key="6">
    <source>
        <dbReference type="Google" id="ProtNLM"/>
    </source>
</evidence>
<evidence type="ECO:0000259" key="3">
    <source>
        <dbReference type="Pfam" id="PF07833"/>
    </source>
</evidence>
<sequence>MKRKKVCLAVAIMVIALFACTGLVSAATESVQAFIAKFNFNVNGQNITLPEQQQPVVIDGRTYLPVRAMGDVLEKRIGWDQQTKTVYVGDLLKDGQYKASQSEFDEYGWKALIEITVVDGKIATAKYDEINEQDVYKSTDEAYLQEFKETMKIDLLQSFTKLQESLIEAQTPDLVDAISGATDASVKFKALANEALTAGPVTAEQ</sequence>
<name>A0A9D3AZ58_9FIRM</name>
<accession>A0A9D3AZ58</accession>
<dbReference type="RefSeq" id="WP_161821994.1">
    <property type="nucleotide sequence ID" value="NZ_LSRS01000003.1"/>
</dbReference>
<dbReference type="GO" id="GO:0010181">
    <property type="term" value="F:FMN binding"/>
    <property type="evidence" value="ECO:0007669"/>
    <property type="project" value="InterPro"/>
</dbReference>